<dbReference type="Pfam" id="PF00933">
    <property type="entry name" value="Glyco_hydro_3"/>
    <property type="match status" value="1"/>
</dbReference>
<dbReference type="GO" id="GO:0008422">
    <property type="term" value="F:beta-glucosidase activity"/>
    <property type="evidence" value="ECO:0007669"/>
    <property type="project" value="UniProtKB-ARBA"/>
</dbReference>
<dbReference type="FunFam" id="2.60.40.10:FF:000495">
    <property type="entry name" value="Periplasmic beta-glucosidase"/>
    <property type="match status" value="1"/>
</dbReference>
<dbReference type="Gene3D" id="3.20.20.300">
    <property type="entry name" value="Glycoside hydrolase, family 3, N-terminal domain"/>
    <property type="match status" value="1"/>
</dbReference>
<dbReference type="InterPro" id="IPR036881">
    <property type="entry name" value="Glyco_hydro_3_C_sf"/>
</dbReference>
<reference evidence="4" key="1">
    <citation type="submission" date="2020-08" db="EMBL/GenBank/DDBJ databases">
        <title>Genome public.</title>
        <authorList>
            <person name="Liu C."/>
            <person name="Sun Q."/>
        </authorList>
    </citation>
    <scope>NUCLEOTIDE SEQUENCE</scope>
    <source>
        <strain evidence="4">NSJ-40</strain>
    </source>
</reference>
<evidence type="ECO:0000313" key="5">
    <source>
        <dbReference type="Proteomes" id="UP000651482"/>
    </source>
</evidence>
<name>A0A926DAM2_9FIRM</name>
<protein>
    <submittedName>
        <fullName evidence="4">Glycoside hydrolase family 3 C-terminal domain-containing protein</fullName>
    </submittedName>
</protein>
<dbReference type="AlphaFoldDB" id="A0A926DAM2"/>
<dbReference type="SUPFAM" id="SSF52279">
    <property type="entry name" value="Beta-D-glucan exohydrolase, C-terminal domain"/>
    <property type="match status" value="1"/>
</dbReference>
<dbReference type="SUPFAM" id="SSF51445">
    <property type="entry name" value="(Trans)glycosidases"/>
    <property type="match status" value="1"/>
</dbReference>
<dbReference type="InterPro" id="IPR002772">
    <property type="entry name" value="Glyco_hydro_3_C"/>
</dbReference>
<gene>
    <name evidence="4" type="ORF">IAG03_12140</name>
</gene>
<comment type="caution">
    <text evidence="4">The sequence shown here is derived from an EMBL/GenBank/DDBJ whole genome shotgun (WGS) entry which is preliminary data.</text>
</comment>
<dbReference type="Pfam" id="PF01915">
    <property type="entry name" value="Glyco_hydro_3_C"/>
    <property type="match status" value="1"/>
</dbReference>
<evidence type="ECO:0000313" key="4">
    <source>
        <dbReference type="EMBL" id="MBC8534721.1"/>
    </source>
</evidence>
<dbReference type="PANTHER" id="PTHR42715">
    <property type="entry name" value="BETA-GLUCOSIDASE"/>
    <property type="match status" value="1"/>
</dbReference>
<dbReference type="RefSeq" id="WP_249320306.1">
    <property type="nucleotide sequence ID" value="NZ_JACRSN010000021.1"/>
</dbReference>
<keyword evidence="5" id="KW-1185">Reference proteome</keyword>
<comment type="similarity">
    <text evidence="1">Belongs to the glycosyl hydrolase 3 family.</text>
</comment>
<dbReference type="InterPro" id="IPR013783">
    <property type="entry name" value="Ig-like_fold"/>
</dbReference>
<proteinExistence type="inferred from homology"/>
<dbReference type="Pfam" id="PF14310">
    <property type="entry name" value="Fn3-like"/>
    <property type="match status" value="1"/>
</dbReference>
<dbReference type="Gene3D" id="3.40.50.1700">
    <property type="entry name" value="Glycoside hydrolase family 3 C-terminal domain"/>
    <property type="match status" value="1"/>
</dbReference>
<dbReference type="InterPro" id="IPR036962">
    <property type="entry name" value="Glyco_hydro_3_N_sf"/>
</dbReference>
<organism evidence="4 5">
    <name type="scientific">Yeguia hominis</name>
    <dbReference type="NCBI Taxonomy" id="2763662"/>
    <lineage>
        <taxon>Bacteria</taxon>
        <taxon>Bacillati</taxon>
        <taxon>Bacillota</taxon>
        <taxon>Clostridia</taxon>
        <taxon>Eubacteriales</taxon>
        <taxon>Yeguiaceae</taxon>
        <taxon>Yeguia</taxon>
    </lineage>
</organism>
<dbReference type="InterPro" id="IPR026891">
    <property type="entry name" value="Fn3-like"/>
</dbReference>
<dbReference type="InterPro" id="IPR017853">
    <property type="entry name" value="GH"/>
</dbReference>
<feature type="domain" description="Fibronectin type III-like" evidence="3">
    <location>
        <begin position="576"/>
        <end position="646"/>
    </location>
</feature>
<keyword evidence="2 4" id="KW-0378">Hydrolase</keyword>
<dbReference type="InterPro" id="IPR050288">
    <property type="entry name" value="Cellulose_deg_GH3"/>
</dbReference>
<accession>A0A926DAM2</accession>
<dbReference type="Gene3D" id="2.60.40.10">
    <property type="entry name" value="Immunoglobulins"/>
    <property type="match status" value="1"/>
</dbReference>
<dbReference type="PRINTS" id="PR00133">
    <property type="entry name" value="GLHYDRLASE3"/>
</dbReference>
<dbReference type="SMART" id="SM01217">
    <property type="entry name" value="Fn3_like"/>
    <property type="match status" value="1"/>
</dbReference>
<dbReference type="Proteomes" id="UP000651482">
    <property type="component" value="Unassembled WGS sequence"/>
</dbReference>
<dbReference type="PANTHER" id="PTHR42715:SF10">
    <property type="entry name" value="BETA-GLUCOSIDASE"/>
    <property type="match status" value="1"/>
</dbReference>
<evidence type="ECO:0000256" key="1">
    <source>
        <dbReference type="ARBA" id="ARBA00005336"/>
    </source>
</evidence>
<evidence type="ECO:0000259" key="3">
    <source>
        <dbReference type="SMART" id="SM01217"/>
    </source>
</evidence>
<dbReference type="EMBL" id="JACRSN010000021">
    <property type="protein sequence ID" value="MBC8534721.1"/>
    <property type="molecule type" value="Genomic_DNA"/>
</dbReference>
<sequence>MDVKRIINEMTLEEKAGMCSGKDSWRLKSVERLGVPEVMVSDGPHGLRKQMEKGDHLGMNDSIRAVCFPTACATACSFDRELLHRLGEAIGEECQAENVSVILGPAVNIKRSPLCGRNFEYFSEDPYLASEMAKSHICGVQSKHVGTSIKHFAANNQEYRRMSCSSEMDERTLREIYLAAFESAIKEAKPWTVMCSYNRINGEYASESHRLLTEILREEWGFDGYVMSDWGAVADRVTGLKAGLDLEMPASGGLTDAEIVEAVRNGSLEESVLDQAVERILKKIAAYAENRQKAEFAFERHHELAREIETESAVLLRNEDGILPLKEDAKAVFIGLFAKEPRYQGGGSSHINSYRTGSALEAKPGVRYAQGYTLEDQPNEALLAEAVQAAKESEVAVIFAGLPDAFESEGYDRSHMRMPENQNELIRRVAEVQPNTVVVLHNGSPIEIPWENDVKAILEMYLGGQAVGEAAVALLYGKANPSGKLAETFPMRLEDNPSYLNFPGDGKTVTYAEGLFVGYRYYDAKKMAVRYPFGHGLSYTTFTYRDLKLSRKTIQDTDTLTVTLQVKNTGKMAGKEIVQLYVADHTKTAVRPEKELRNFVKVALEPGEEKTIEMTLTKRAFAWYDPERKDWYASSGEYEILVGSSSAKILLRECVEITASRAPSLRIDSNTPIGDLLKDPALAPIIAEYQKKIAEAFGQSDSEASKEAISEEMTYQMIVNLPLRSLRSFLQLQPGELEALVKRLQEARKEA</sequence>
<evidence type="ECO:0000256" key="2">
    <source>
        <dbReference type="ARBA" id="ARBA00022801"/>
    </source>
</evidence>
<dbReference type="InterPro" id="IPR001764">
    <property type="entry name" value="Glyco_hydro_3_N"/>
</dbReference>
<dbReference type="GO" id="GO:0005975">
    <property type="term" value="P:carbohydrate metabolic process"/>
    <property type="evidence" value="ECO:0007669"/>
    <property type="project" value="InterPro"/>
</dbReference>